<dbReference type="EMBL" id="FNUC01000004">
    <property type="protein sequence ID" value="SEF08123.1"/>
    <property type="molecule type" value="Genomic_DNA"/>
</dbReference>
<name>A0A1H5P2H4_9ACTN</name>
<organism evidence="3 4">
    <name type="scientific">Jiangella alba</name>
    <dbReference type="NCBI Taxonomy" id="561176"/>
    <lineage>
        <taxon>Bacteria</taxon>
        <taxon>Bacillati</taxon>
        <taxon>Actinomycetota</taxon>
        <taxon>Actinomycetes</taxon>
        <taxon>Jiangellales</taxon>
        <taxon>Jiangellaceae</taxon>
        <taxon>Jiangella</taxon>
    </lineage>
</organism>
<evidence type="ECO:0000313" key="3">
    <source>
        <dbReference type="EMBL" id="SEF08123.1"/>
    </source>
</evidence>
<dbReference type="RefSeq" id="WP_069110579.1">
    <property type="nucleotide sequence ID" value="NZ_FNUC01000004.1"/>
</dbReference>
<gene>
    <name evidence="3" type="ORF">SAMN04488561_3597</name>
</gene>
<proteinExistence type="predicted"/>
<evidence type="ECO:0000256" key="1">
    <source>
        <dbReference type="SAM" id="MobiDB-lite"/>
    </source>
</evidence>
<accession>A0A1H5P2H4</accession>
<sequence>MSRRALAVGAAVAAFLLPAGCSAAGEEPTGLGSSTGGADVTTSASAVPSDPPTVPGDDPSGPVTEPSAAFTPPYQPPGEERTVELHSELPIEAPADATDEELAVLQGAGRFMASWDAVLFGAGDEQSGLLRTAVDPQLGRLLNYMVESISKQRVVVGETTQLVLRDVSVNDTTAEVDVCTIMRDWVQYIGGTGEPQPEVERLVLTMSLVEGAWLASDTEQADPAPCE</sequence>
<dbReference type="OrthoDB" id="5188486at2"/>
<dbReference type="AlphaFoldDB" id="A0A1H5P2H4"/>
<feature type="signal peptide" evidence="2">
    <location>
        <begin position="1"/>
        <end position="23"/>
    </location>
</feature>
<reference evidence="4" key="1">
    <citation type="submission" date="2016-10" db="EMBL/GenBank/DDBJ databases">
        <authorList>
            <person name="Varghese N."/>
            <person name="Submissions S."/>
        </authorList>
    </citation>
    <scope>NUCLEOTIDE SEQUENCE [LARGE SCALE GENOMIC DNA]</scope>
    <source>
        <strain evidence="4">DSM 45237</strain>
    </source>
</reference>
<evidence type="ECO:0000256" key="2">
    <source>
        <dbReference type="SAM" id="SignalP"/>
    </source>
</evidence>
<protein>
    <recommendedName>
        <fullName evidence="5">Lipoprotein</fullName>
    </recommendedName>
</protein>
<evidence type="ECO:0000313" key="4">
    <source>
        <dbReference type="Proteomes" id="UP000181980"/>
    </source>
</evidence>
<evidence type="ECO:0008006" key="5">
    <source>
        <dbReference type="Google" id="ProtNLM"/>
    </source>
</evidence>
<keyword evidence="2" id="KW-0732">Signal</keyword>
<dbReference type="STRING" id="561176.SAMN04488561_3597"/>
<feature type="region of interest" description="Disordered" evidence="1">
    <location>
        <begin position="23"/>
        <end position="81"/>
    </location>
</feature>
<feature type="chain" id="PRO_5038639093" description="Lipoprotein" evidence="2">
    <location>
        <begin position="24"/>
        <end position="227"/>
    </location>
</feature>
<dbReference type="Proteomes" id="UP000181980">
    <property type="component" value="Unassembled WGS sequence"/>
</dbReference>
<keyword evidence="4" id="KW-1185">Reference proteome</keyword>